<evidence type="ECO:0000256" key="1">
    <source>
        <dbReference type="SAM" id="MobiDB-lite"/>
    </source>
</evidence>
<organism evidence="2 3">
    <name type="scientific">Verticillium longisporum</name>
    <name type="common">Verticillium dahliae var. longisporum</name>
    <dbReference type="NCBI Taxonomy" id="100787"/>
    <lineage>
        <taxon>Eukaryota</taxon>
        <taxon>Fungi</taxon>
        <taxon>Dikarya</taxon>
        <taxon>Ascomycota</taxon>
        <taxon>Pezizomycotina</taxon>
        <taxon>Sordariomycetes</taxon>
        <taxon>Hypocreomycetidae</taxon>
        <taxon>Glomerellales</taxon>
        <taxon>Plectosphaerellaceae</taxon>
        <taxon>Verticillium</taxon>
    </lineage>
</organism>
<dbReference type="Pfam" id="PF20566">
    <property type="entry name" value="Eap1"/>
    <property type="match status" value="1"/>
</dbReference>
<dbReference type="AlphaFoldDB" id="A0A0G4NRM2"/>
<feature type="region of interest" description="Disordered" evidence="1">
    <location>
        <begin position="1"/>
        <end position="62"/>
    </location>
</feature>
<sequence>MSRNSANPEDIILGPPRTSFASAGGLRNSGPATGTRPFDADKDSKEPDARDRFNFRNSRNGD</sequence>
<gene>
    <name evidence="2" type="ORF">BN1723_020734</name>
</gene>
<feature type="compositionally biased region" description="Basic and acidic residues" evidence="1">
    <location>
        <begin position="38"/>
        <end position="62"/>
    </location>
</feature>
<dbReference type="InterPro" id="IPR046784">
    <property type="entry name" value="Eap1"/>
</dbReference>
<feature type="non-terminal residue" evidence="2">
    <location>
        <position position="62"/>
    </location>
</feature>
<evidence type="ECO:0000313" key="2">
    <source>
        <dbReference type="EMBL" id="CRK49054.1"/>
    </source>
</evidence>
<reference evidence="3" key="1">
    <citation type="submission" date="2015-05" db="EMBL/GenBank/DDBJ databases">
        <authorList>
            <person name="Fogelqvist Johan"/>
        </authorList>
    </citation>
    <scope>NUCLEOTIDE SEQUENCE [LARGE SCALE GENOMIC DNA]</scope>
</reference>
<protein>
    <submittedName>
        <fullName evidence="2">Uncharacterized protein</fullName>
    </submittedName>
</protein>
<accession>A0A0G4NRM2</accession>
<dbReference type="Proteomes" id="UP000045706">
    <property type="component" value="Unassembled WGS sequence"/>
</dbReference>
<dbReference type="EMBL" id="CVQI01038270">
    <property type="protein sequence ID" value="CRK49054.1"/>
    <property type="molecule type" value="Genomic_DNA"/>
</dbReference>
<name>A0A0G4NRM2_VERLO</name>
<evidence type="ECO:0000313" key="3">
    <source>
        <dbReference type="Proteomes" id="UP000045706"/>
    </source>
</evidence>
<proteinExistence type="predicted"/>